<feature type="compositionally biased region" description="Pro residues" evidence="7">
    <location>
        <begin position="540"/>
        <end position="555"/>
    </location>
</feature>
<dbReference type="EMBL" id="QLNQ01000028">
    <property type="protein sequence ID" value="RCK58135.1"/>
    <property type="molecule type" value="Genomic_DNA"/>
</dbReference>
<dbReference type="PANTHER" id="PTHR12132">
    <property type="entry name" value="DNA REPAIR AND RECOMBINATION PROTEIN RAD52, RAD59"/>
    <property type="match status" value="1"/>
</dbReference>
<dbReference type="Pfam" id="PF04098">
    <property type="entry name" value="Rad52_Rad22"/>
    <property type="match status" value="1"/>
</dbReference>
<comment type="caution">
    <text evidence="8">The sequence shown here is derived from an EMBL/GenBank/DDBJ whole genome shotgun (WGS) entry which is preliminary data.</text>
</comment>
<dbReference type="Gene3D" id="3.30.390.80">
    <property type="entry name" value="DNA repair protein Rad52/59/22"/>
    <property type="match status" value="1"/>
</dbReference>
<evidence type="ECO:0000256" key="7">
    <source>
        <dbReference type="SAM" id="MobiDB-lite"/>
    </source>
</evidence>
<dbReference type="Proteomes" id="UP000253472">
    <property type="component" value="Unassembled WGS sequence"/>
</dbReference>
<organism evidence="8 9">
    <name type="scientific">Candida viswanathii</name>
    <dbReference type="NCBI Taxonomy" id="5486"/>
    <lineage>
        <taxon>Eukaryota</taxon>
        <taxon>Fungi</taxon>
        <taxon>Dikarya</taxon>
        <taxon>Ascomycota</taxon>
        <taxon>Saccharomycotina</taxon>
        <taxon>Pichiomycetes</taxon>
        <taxon>Debaryomycetaceae</taxon>
        <taxon>Candida/Lodderomyces clade</taxon>
        <taxon>Candida</taxon>
    </lineage>
</organism>
<evidence type="ECO:0000256" key="3">
    <source>
        <dbReference type="ARBA" id="ARBA00023172"/>
    </source>
</evidence>
<evidence type="ECO:0000313" key="9">
    <source>
        <dbReference type="Proteomes" id="UP000253472"/>
    </source>
</evidence>
<name>A0A367XWX3_9ASCO</name>
<accession>A0A367XWX3</accession>
<dbReference type="FunFam" id="3.30.390.80:FF:000001">
    <property type="entry name" value="DNA repair protein RAD52 homolog"/>
    <property type="match status" value="1"/>
</dbReference>
<dbReference type="GO" id="GO:0005634">
    <property type="term" value="C:nucleus"/>
    <property type="evidence" value="ECO:0007669"/>
    <property type="project" value="TreeGrafter"/>
</dbReference>
<evidence type="ECO:0000313" key="8">
    <source>
        <dbReference type="EMBL" id="RCK58135.1"/>
    </source>
</evidence>
<dbReference type="GO" id="GO:0006312">
    <property type="term" value="P:mitotic recombination"/>
    <property type="evidence" value="ECO:0007669"/>
    <property type="project" value="TreeGrafter"/>
</dbReference>
<feature type="region of interest" description="Disordered" evidence="7">
    <location>
        <begin position="242"/>
        <end position="438"/>
    </location>
</feature>
<dbReference type="GO" id="GO:0003697">
    <property type="term" value="F:single-stranded DNA binding"/>
    <property type="evidence" value="ECO:0007669"/>
    <property type="project" value="UniProtKB-ARBA"/>
</dbReference>
<feature type="compositionally biased region" description="Low complexity" evidence="7">
    <location>
        <begin position="13"/>
        <end position="31"/>
    </location>
</feature>
<dbReference type="OrthoDB" id="206565at2759"/>
<dbReference type="InterPro" id="IPR041247">
    <property type="entry name" value="Rad52_fam"/>
</dbReference>
<feature type="region of interest" description="Disordered" evidence="7">
    <location>
        <begin position="453"/>
        <end position="571"/>
    </location>
</feature>
<dbReference type="GO" id="GO:0045002">
    <property type="term" value="P:double-strand break repair via single-strand annealing"/>
    <property type="evidence" value="ECO:0007669"/>
    <property type="project" value="TreeGrafter"/>
</dbReference>
<gene>
    <name evidence="8" type="primary">RAD52</name>
    <name evidence="8" type="ORF">Cantr_06978</name>
</gene>
<comment type="function">
    <text evidence="5">Involved in DNA double-strand break (DSB) repair and recombination. Promotes the annealing of complementary single-stranded DNA and by stimulation of the RAD51 recombinase.</text>
</comment>
<dbReference type="SUPFAM" id="SSF54768">
    <property type="entry name" value="dsRNA-binding domain-like"/>
    <property type="match status" value="1"/>
</dbReference>
<keyword evidence="4" id="KW-0234">DNA repair</keyword>
<sequence>MLNPQPTPPTPGAPNLLNSRQRQQQLPRARPAPQPANRFVQHTSPRERLFDPVPYTPEEFARIQSKLNEVLGKEYVSDRPAGGGQTVKYIEGWKALNLANEIFGFNGWNTEIITCNVDYFDPHDGATKFSLGLSMVVRVTLRDGTFHEDIGYGYVDNCKSKAMAFEKCKKEALTDGVKRCLRCFGNLLGNCLYDKSYLAQLAKIKKTVIQYQPEDYHHDPLLVERERKKKLIDEKFEQMKRAEEEAAKVGQQTEEQEMRARYGVADAQPRQQQQPPVQQQRNGIPQGQPAQRQPVPQQAAAPQQPQQQTRVNPQNQVNGHNQQQRQPQPRVQPTNQQQQQQQQQQPPPTVPPQPQRHPATFVTPVLPNKHIDYVPTSKEADELDDSFLFSDDVPGEESQHGHHHHHLSPPRQQPEQHAPAVDNPPSGGGAAPVEEPLPKNALNAFVSAKKATLLQEESTDPSNVPIFDPTFISPNIRRTVDPKKSVKTRRNDSPSPLGVNVSNHMISKPYHNPIPQHMGKRVGMPPQPRQNRRPHLEASPQPPPQHNIVYPPPAGVPANAYPQPEAPSTNQ</sequence>
<feature type="compositionally biased region" description="Low complexity" evidence="7">
    <location>
        <begin position="268"/>
        <end position="344"/>
    </location>
</feature>
<dbReference type="GO" id="GO:0000724">
    <property type="term" value="P:double-strand break repair via homologous recombination"/>
    <property type="evidence" value="ECO:0007669"/>
    <property type="project" value="TreeGrafter"/>
</dbReference>
<dbReference type="InterPro" id="IPR007232">
    <property type="entry name" value="Rad52_Rad59_Rad22"/>
</dbReference>
<dbReference type="STRING" id="5486.A0A367XWX3"/>
<evidence type="ECO:0000256" key="5">
    <source>
        <dbReference type="ARBA" id="ARBA00037138"/>
    </source>
</evidence>
<comment type="similarity">
    <text evidence="1">Belongs to the RAD52 family.</text>
</comment>
<feature type="compositionally biased region" description="Pro residues" evidence="7">
    <location>
        <begin position="1"/>
        <end position="12"/>
    </location>
</feature>
<feature type="compositionally biased region" description="Pro residues" evidence="7">
    <location>
        <begin position="345"/>
        <end position="355"/>
    </location>
</feature>
<evidence type="ECO:0000256" key="2">
    <source>
        <dbReference type="ARBA" id="ARBA00022763"/>
    </source>
</evidence>
<keyword evidence="9" id="KW-1185">Reference proteome</keyword>
<keyword evidence="2" id="KW-0227">DNA damage</keyword>
<proteinExistence type="inferred from homology"/>
<evidence type="ECO:0000256" key="6">
    <source>
        <dbReference type="ARBA" id="ARBA00041062"/>
    </source>
</evidence>
<keyword evidence="3" id="KW-0233">DNA recombination</keyword>
<feature type="region of interest" description="Disordered" evidence="7">
    <location>
        <begin position="1"/>
        <end position="52"/>
    </location>
</feature>
<dbReference type="AlphaFoldDB" id="A0A367XWX3"/>
<dbReference type="InterPro" id="IPR042525">
    <property type="entry name" value="Rad52_Rad59_Rad22_sf"/>
</dbReference>
<feature type="compositionally biased region" description="Basic and acidic residues" evidence="7">
    <location>
        <begin position="478"/>
        <end position="492"/>
    </location>
</feature>
<reference evidence="8 9" key="1">
    <citation type="submission" date="2018-06" db="EMBL/GenBank/DDBJ databases">
        <title>Whole genome sequencing of Candida tropicalis (genome annotated by CSBL at Korea University).</title>
        <authorList>
            <person name="Ahn J."/>
        </authorList>
    </citation>
    <scope>NUCLEOTIDE SEQUENCE [LARGE SCALE GENOMIC DNA]</scope>
    <source>
        <strain evidence="8 9">ATCC 20962</strain>
    </source>
</reference>
<protein>
    <recommendedName>
        <fullName evidence="6">DNA repair and recombination protein RAD52</fullName>
    </recommendedName>
</protein>
<evidence type="ECO:0000256" key="4">
    <source>
        <dbReference type="ARBA" id="ARBA00023204"/>
    </source>
</evidence>
<dbReference type="PANTHER" id="PTHR12132:SF1">
    <property type="entry name" value="DNA REPAIR PROTEIN RAD52 HOMOLOG"/>
    <property type="match status" value="1"/>
</dbReference>
<evidence type="ECO:0000256" key="1">
    <source>
        <dbReference type="ARBA" id="ARBA00006638"/>
    </source>
</evidence>